<accession>A0A7Y8D4W2</accession>
<dbReference type="AlphaFoldDB" id="A0A7Y8D4W2"/>
<organism evidence="1 2">
    <name type="scientific">Pseudomonas putida</name>
    <name type="common">Arthrobacter siderocapsulatus</name>
    <dbReference type="NCBI Taxonomy" id="303"/>
    <lineage>
        <taxon>Bacteria</taxon>
        <taxon>Pseudomonadati</taxon>
        <taxon>Pseudomonadota</taxon>
        <taxon>Gammaproteobacteria</taxon>
        <taxon>Pseudomonadales</taxon>
        <taxon>Pseudomonadaceae</taxon>
        <taxon>Pseudomonas</taxon>
    </lineage>
</organism>
<evidence type="ECO:0000313" key="2">
    <source>
        <dbReference type="Proteomes" id="UP000542695"/>
    </source>
</evidence>
<comment type="caution">
    <text evidence="1">The sequence shown here is derived from an EMBL/GenBank/DDBJ whole genome shotgun (WGS) entry which is preliminary data.</text>
</comment>
<sequence length="198" mass="22793">MKKILEDLKDEAIKMLTDASFLSTFTTHDKSIDRELWSKGAAYSIVPFELEMSGVTPSKMSQKVPVNKKNAHRHCYVGSCIDRIEVYNSKGEVHEVERFLHLENRVYALSTNRHAENLWLKIAEYSSEGSVIRSCRVDNDSEFWSFAYDWDLRGLKEITSFSSNSVPGVKIYPEYNAGFELQGMYFLNAGSKIYVYRC</sequence>
<proteinExistence type="predicted"/>
<gene>
    <name evidence="1" type="ORF">HX798_26195</name>
</gene>
<dbReference type="Proteomes" id="UP000542695">
    <property type="component" value="Unassembled WGS sequence"/>
</dbReference>
<name>A0A7Y8D4W2_PSEPU</name>
<reference evidence="1 2" key="1">
    <citation type="submission" date="2020-04" db="EMBL/GenBank/DDBJ databases">
        <title>Molecular characterization of pseudomonads from Agaricus bisporus reveal novel blotch 2 pathogens in Western Europe.</title>
        <authorList>
            <person name="Taparia T."/>
            <person name="Krijger M."/>
            <person name="Haynes E."/>
            <person name="Elpinstone J.G."/>
            <person name="Noble R."/>
            <person name="Van Der Wolf J."/>
        </authorList>
    </citation>
    <scope>NUCLEOTIDE SEQUENCE [LARGE SCALE GENOMIC DNA]</scope>
    <source>
        <strain evidence="1 2">P7765</strain>
    </source>
</reference>
<evidence type="ECO:0000313" key="1">
    <source>
        <dbReference type="EMBL" id="NWC83751.1"/>
    </source>
</evidence>
<protein>
    <submittedName>
        <fullName evidence="1">Uncharacterized protein</fullName>
    </submittedName>
</protein>
<dbReference type="EMBL" id="JACARV010000103">
    <property type="protein sequence ID" value="NWC83751.1"/>
    <property type="molecule type" value="Genomic_DNA"/>
</dbReference>
<dbReference type="RefSeq" id="WP_161871422.1">
    <property type="nucleotide sequence ID" value="NZ_JACARV010000103.1"/>
</dbReference>